<dbReference type="Proteomes" id="UP000567179">
    <property type="component" value="Unassembled WGS sequence"/>
</dbReference>
<dbReference type="GO" id="GO:0005737">
    <property type="term" value="C:cytoplasm"/>
    <property type="evidence" value="ECO:0007669"/>
    <property type="project" value="TreeGrafter"/>
</dbReference>
<evidence type="ECO:0000313" key="2">
    <source>
        <dbReference type="EMBL" id="KAF5327897.1"/>
    </source>
</evidence>
<organism evidence="2 3">
    <name type="scientific">Psilocybe cf. subviscida</name>
    <dbReference type="NCBI Taxonomy" id="2480587"/>
    <lineage>
        <taxon>Eukaryota</taxon>
        <taxon>Fungi</taxon>
        <taxon>Dikarya</taxon>
        <taxon>Basidiomycota</taxon>
        <taxon>Agaricomycotina</taxon>
        <taxon>Agaricomycetes</taxon>
        <taxon>Agaricomycetidae</taxon>
        <taxon>Agaricales</taxon>
        <taxon>Agaricineae</taxon>
        <taxon>Strophariaceae</taxon>
        <taxon>Psilocybe</taxon>
    </lineage>
</organism>
<comment type="similarity">
    <text evidence="1">Belongs to the ornithine cyclodeaminase/mu-crystallin family.</text>
</comment>
<dbReference type="AlphaFoldDB" id="A0A8H5F8Y0"/>
<reference evidence="2 3" key="1">
    <citation type="journal article" date="2020" name="ISME J.">
        <title>Uncovering the hidden diversity of litter-decomposition mechanisms in mushroom-forming fungi.</title>
        <authorList>
            <person name="Floudas D."/>
            <person name="Bentzer J."/>
            <person name="Ahren D."/>
            <person name="Johansson T."/>
            <person name="Persson P."/>
            <person name="Tunlid A."/>
        </authorList>
    </citation>
    <scope>NUCLEOTIDE SEQUENCE [LARGE SCALE GENOMIC DNA]</scope>
    <source>
        <strain evidence="2 3">CBS 101986</strain>
    </source>
</reference>
<evidence type="ECO:0008006" key="4">
    <source>
        <dbReference type="Google" id="ProtNLM"/>
    </source>
</evidence>
<dbReference type="InterPro" id="IPR023401">
    <property type="entry name" value="ODC_N"/>
</dbReference>
<comment type="caution">
    <text evidence="2">The sequence shown here is derived from an EMBL/GenBank/DDBJ whole genome shotgun (WGS) entry which is preliminary data.</text>
</comment>
<dbReference type="EMBL" id="JAACJJ010000014">
    <property type="protein sequence ID" value="KAF5327897.1"/>
    <property type="molecule type" value="Genomic_DNA"/>
</dbReference>
<sequence length="412" mass="43297">MSLLVLSGADVDGVAASMTPDQLQLLMAQVFAGLSASSKARSGVINIHMPPRIILPTENHTALFMPARIGRVPATTSDSAVTNDEGSDMSIIGTAVKVVCVPNESDPRGLPGTTLVLDEVTGAVKAVVNARKLTALRNAAGSLLSTTLVGPTEPRNIVAFGAGQQIEAHIDMHLRHLATLSRCTIVNRTINARATALVERLRAKHGSRAAEFSLIPSTSGSARNTTTREGVEDAVRAADIIVCATSSTEPLFPSAWVRNGTHVILIGSYKPIMHEIDTALVRRALPTSTPSSHETSRRIPILLVDSREDCLKEAGELITAGTRSDHVTEIGELLPTTAEGSLSVAQYHDIVSSGKRGLRSHVDLPEGFDGPVTMFKSVGIGLQDVAIASAVVNKALSLGNHAVGTVVADYDA</sequence>
<dbReference type="PANTHER" id="PTHR13812:SF19">
    <property type="entry name" value="KETIMINE REDUCTASE MU-CRYSTALLIN"/>
    <property type="match status" value="1"/>
</dbReference>
<gene>
    <name evidence="2" type="ORF">D9619_004856</name>
</gene>
<evidence type="ECO:0000313" key="3">
    <source>
        <dbReference type="Proteomes" id="UP000567179"/>
    </source>
</evidence>
<dbReference type="SUPFAM" id="SSF51735">
    <property type="entry name" value="NAD(P)-binding Rossmann-fold domains"/>
    <property type="match status" value="1"/>
</dbReference>
<proteinExistence type="inferred from homology"/>
<keyword evidence="3" id="KW-1185">Reference proteome</keyword>
<dbReference type="OrthoDB" id="41492at2759"/>
<name>A0A8H5F8Y0_9AGAR</name>
<accession>A0A8H5F8Y0</accession>
<dbReference type="Gene3D" id="3.40.50.720">
    <property type="entry name" value="NAD(P)-binding Rossmann-like Domain"/>
    <property type="match status" value="1"/>
</dbReference>
<dbReference type="Pfam" id="PF02423">
    <property type="entry name" value="OCD_Mu_crystall"/>
    <property type="match status" value="1"/>
</dbReference>
<evidence type="ECO:0000256" key="1">
    <source>
        <dbReference type="ARBA" id="ARBA00008903"/>
    </source>
</evidence>
<protein>
    <recommendedName>
        <fullName evidence="4">Ornithine cyclodeaminase</fullName>
    </recommendedName>
</protein>
<dbReference type="InterPro" id="IPR003462">
    <property type="entry name" value="ODC_Mu_crystall"/>
</dbReference>
<dbReference type="Gene3D" id="3.30.1780.10">
    <property type="entry name" value="ornithine cyclodeaminase, domain 1"/>
    <property type="match status" value="1"/>
</dbReference>
<dbReference type="InterPro" id="IPR036291">
    <property type="entry name" value="NAD(P)-bd_dom_sf"/>
</dbReference>
<dbReference type="PANTHER" id="PTHR13812">
    <property type="entry name" value="KETIMINE REDUCTASE MU-CRYSTALLIN"/>
    <property type="match status" value="1"/>
</dbReference>